<gene>
    <name evidence="1" type="ORF">DPMN_108184</name>
</gene>
<evidence type="ECO:0000313" key="2">
    <source>
        <dbReference type="Proteomes" id="UP000828390"/>
    </source>
</evidence>
<comment type="caution">
    <text evidence="1">The sequence shown here is derived from an EMBL/GenBank/DDBJ whole genome shotgun (WGS) entry which is preliminary data.</text>
</comment>
<name>A0A9D4K8M3_DREPO</name>
<keyword evidence="2" id="KW-1185">Reference proteome</keyword>
<organism evidence="1 2">
    <name type="scientific">Dreissena polymorpha</name>
    <name type="common">Zebra mussel</name>
    <name type="synonym">Mytilus polymorpha</name>
    <dbReference type="NCBI Taxonomy" id="45954"/>
    <lineage>
        <taxon>Eukaryota</taxon>
        <taxon>Metazoa</taxon>
        <taxon>Spiralia</taxon>
        <taxon>Lophotrochozoa</taxon>
        <taxon>Mollusca</taxon>
        <taxon>Bivalvia</taxon>
        <taxon>Autobranchia</taxon>
        <taxon>Heteroconchia</taxon>
        <taxon>Euheterodonta</taxon>
        <taxon>Imparidentia</taxon>
        <taxon>Neoheterodontei</taxon>
        <taxon>Myida</taxon>
        <taxon>Dreissenoidea</taxon>
        <taxon>Dreissenidae</taxon>
        <taxon>Dreissena</taxon>
    </lineage>
</organism>
<protein>
    <submittedName>
        <fullName evidence="1">Uncharacterized protein</fullName>
    </submittedName>
</protein>
<dbReference type="AlphaFoldDB" id="A0A9D4K8M3"/>
<accession>A0A9D4K8M3</accession>
<reference evidence="1" key="2">
    <citation type="submission" date="2020-11" db="EMBL/GenBank/DDBJ databases">
        <authorList>
            <person name="McCartney M.A."/>
            <person name="Auch B."/>
            <person name="Kono T."/>
            <person name="Mallez S."/>
            <person name="Becker A."/>
            <person name="Gohl D.M."/>
            <person name="Silverstein K.A.T."/>
            <person name="Koren S."/>
            <person name="Bechman K.B."/>
            <person name="Herman A."/>
            <person name="Abrahante J.E."/>
            <person name="Garbe J."/>
        </authorList>
    </citation>
    <scope>NUCLEOTIDE SEQUENCE</scope>
    <source>
        <strain evidence="1">Duluth1</strain>
        <tissue evidence="1">Whole animal</tissue>
    </source>
</reference>
<reference evidence="1" key="1">
    <citation type="journal article" date="2019" name="bioRxiv">
        <title>The Genome of the Zebra Mussel, Dreissena polymorpha: A Resource for Invasive Species Research.</title>
        <authorList>
            <person name="McCartney M.A."/>
            <person name="Auch B."/>
            <person name="Kono T."/>
            <person name="Mallez S."/>
            <person name="Zhang Y."/>
            <person name="Obille A."/>
            <person name="Becker A."/>
            <person name="Abrahante J.E."/>
            <person name="Garbe J."/>
            <person name="Badalamenti J.P."/>
            <person name="Herman A."/>
            <person name="Mangelson H."/>
            <person name="Liachko I."/>
            <person name="Sullivan S."/>
            <person name="Sone E.D."/>
            <person name="Koren S."/>
            <person name="Silverstein K.A.T."/>
            <person name="Beckman K.B."/>
            <person name="Gohl D.M."/>
        </authorList>
    </citation>
    <scope>NUCLEOTIDE SEQUENCE</scope>
    <source>
        <strain evidence="1">Duluth1</strain>
        <tissue evidence="1">Whole animal</tissue>
    </source>
</reference>
<dbReference type="Proteomes" id="UP000828390">
    <property type="component" value="Unassembled WGS sequence"/>
</dbReference>
<proteinExistence type="predicted"/>
<sequence>MKQKATIIDTTISGSDWFDYFQGLFSTSTTTEPETNIFENIQYNADDTLLDLEISDDEITNSVESLRSGCASGIDGI</sequence>
<evidence type="ECO:0000313" key="1">
    <source>
        <dbReference type="EMBL" id="KAH3834851.1"/>
    </source>
</evidence>
<dbReference type="EMBL" id="JAIWYP010000004">
    <property type="protein sequence ID" value="KAH3834851.1"/>
    <property type="molecule type" value="Genomic_DNA"/>
</dbReference>